<keyword evidence="2" id="KW-0645">Protease</keyword>
<dbReference type="InterPro" id="IPR021109">
    <property type="entry name" value="Peptidase_aspartic_dom_sf"/>
</dbReference>
<evidence type="ECO:0000313" key="9">
    <source>
        <dbReference type="Proteomes" id="UP001396334"/>
    </source>
</evidence>
<gene>
    <name evidence="8" type="ORF">V6N11_004567</name>
</gene>
<comment type="caution">
    <text evidence="8">The sequence shown here is derived from an EMBL/GenBank/DDBJ whole genome shotgun (WGS) entry which is preliminary data.</text>
</comment>
<proteinExistence type="inferred from homology"/>
<dbReference type="SUPFAM" id="SSF50630">
    <property type="entry name" value="Acid proteases"/>
    <property type="match status" value="1"/>
</dbReference>
<evidence type="ECO:0000256" key="2">
    <source>
        <dbReference type="ARBA" id="ARBA00022670"/>
    </source>
</evidence>
<dbReference type="Gene3D" id="2.40.70.10">
    <property type="entry name" value="Acid Proteases"/>
    <property type="match status" value="2"/>
</dbReference>
<name>A0ABR2SGM8_9ROSI</name>
<dbReference type="InterPro" id="IPR051708">
    <property type="entry name" value="Plant_Aspart_Prot_A1"/>
</dbReference>
<dbReference type="Pfam" id="PF14543">
    <property type="entry name" value="TAXi_N"/>
    <property type="match status" value="1"/>
</dbReference>
<protein>
    <recommendedName>
        <fullName evidence="7">Peptidase A1 domain-containing protein</fullName>
    </recommendedName>
</protein>
<dbReference type="InterPro" id="IPR032861">
    <property type="entry name" value="TAXi_N"/>
</dbReference>
<dbReference type="Pfam" id="PF14541">
    <property type="entry name" value="TAXi_C"/>
    <property type="match status" value="1"/>
</dbReference>
<dbReference type="CDD" id="cd05476">
    <property type="entry name" value="pepsin_A_like_plant"/>
    <property type="match status" value="1"/>
</dbReference>
<keyword evidence="3" id="KW-0064">Aspartyl protease</keyword>
<feature type="signal peptide" evidence="6">
    <location>
        <begin position="1"/>
        <end position="17"/>
    </location>
</feature>
<evidence type="ECO:0000259" key="7">
    <source>
        <dbReference type="PROSITE" id="PS51767"/>
    </source>
</evidence>
<dbReference type="InterPro" id="IPR032799">
    <property type="entry name" value="TAXi_C"/>
</dbReference>
<comment type="similarity">
    <text evidence="1">Belongs to the peptidase A1 family.</text>
</comment>
<keyword evidence="4" id="KW-0378">Hydrolase</keyword>
<reference evidence="8 9" key="1">
    <citation type="journal article" date="2024" name="G3 (Bethesda)">
        <title>Genome assembly of Hibiscus sabdariffa L. provides insights into metabolisms of medicinal natural products.</title>
        <authorList>
            <person name="Kim T."/>
        </authorList>
    </citation>
    <scope>NUCLEOTIDE SEQUENCE [LARGE SCALE GENOMIC DNA]</scope>
    <source>
        <strain evidence="8">TK-2024</strain>
        <tissue evidence="8">Old leaves</tissue>
    </source>
</reference>
<dbReference type="PANTHER" id="PTHR47967:SF138">
    <property type="entry name" value="ASPARTIC PROTEINASE CDR1-LIKE"/>
    <property type="match status" value="1"/>
</dbReference>
<evidence type="ECO:0000256" key="4">
    <source>
        <dbReference type="ARBA" id="ARBA00022801"/>
    </source>
</evidence>
<feature type="chain" id="PRO_5045754499" description="Peptidase A1 domain-containing protein" evidence="6">
    <location>
        <begin position="18"/>
        <end position="431"/>
    </location>
</feature>
<evidence type="ECO:0000256" key="6">
    <source>
        <dbReference type="SAM" id="SignalP"/>
    </source>
</evidence>
<evidence type="ECO:0000313" key="8">
    <source>
        <dbReference type="EMBL" id="KAK9024405.1"/>
    </source>
</evidence>
<accession>A0ABR2SGM8</accession>
<dbReference type="InterPro" id="IPR033121">
    <property type="entry name" value="PEPTIDASE_A1"/>
</dbReference>
<evidence type="ECO:0000256" key="3">
    <source>
        <dbReference type="ARBA" id="ARBA00022750"/>
    </source>
</evidence>
<evidence type="ECO:0000256" key="5">
    <source>
        <dbReference type="ARBA" id="ARBA00023180"/>
    </source>
</evidence>
<sequence length="431" mass="47176">MQHRLLLLLTLISYVLVFELESTVKAKAPYGFTVELIHRYSPLSPFYNASLVSSEMLTKNAIRSMEQIKHLQSSINENVVKSVVVPTDQGFYLMKLSFGTPPAEYFAIVDTTSDLTWIQCVPCTQCYSQGTSLFDPDSSSTYQAFPCNSQICQAFSGEQYCFKTNDCQYNITYPEGSSTLGILSSDSLSFDSTNGERNIFPMSIFGCGRDNLVNFGNLGFAGIVGLGGGPFSLVSQKATQMNHRFSYCFVPHSAKSNGKLIFGQEPITSRPGAVSTPLVSKSPQTFYYLTLEGVTVGGKTARPSSRQGNVVIASAVTLTILEQDLYNGVEAMVKDAIGGKPVQDPSGIFNLCYGAGTNINVPDMVFHFSGADVRLRPINTFQRNGDLVCMVIVPTNNNPSVFGNYAQINFQVEYDLQKRTVSFAPTDCTEQ</sequence>
<dbReference type="PANTHER" id="PTHR47967">
    <property type="entry name" value="OS07G0603500 PROTEIN-RELATED"/>
    <property type="match status" value="1"/>
</dbReference>
<evidence type="ECO:0000256" key="1">
    <source>
        <dbReference type="ARBA" id="ARBA00007447"/>
    </source>
</evidence>
<dbReference type="PROSITE" id="PS51767">
    <property type="entry name" value="PEPTIDASE_A1"/>
    <property type="match status" value="1"/>
</dbReference>
<feature type="domain" description="Peptidase A1" evidence="7">
    <location>
        <begin position="92"/>
        <end position="424"/>
    </location>
</feature>
<dbReference type="InterPro" id="IPR034161">
    <property type="entry name" value="Pepsin-like_plant"/>
</dbReference>
<organism evidence="8 9">
    <name type="scientific">Hibiscus sabdariffa</name>
    <name type="common">roselle</name>
    <dbReference type="NCBI Taxonomy" id="183260"/>
    <lineage>
        <taxon>Eukaryota</taxon>
        <taxon>Viridiplantae</taxon>
        <taxon>Streptophyta</taxon>
        <taxon>Embryophyta</taxon>
        <taxon>Tracheophyta</taxon>
        <taxon>Spermatophyta</taxon>
        <taxon>Magnoliopsida</taxon>
        <taxon>eudicotyledons</taxon>
        <taxon>Gunneridae</taxon>
        <taxon>Pentapetalae</taxon>
        <taxon>rosids</taxon>
        <taxon>malvids</taxon>
        <taxon>Malvales</taxon>
        <taxon>Malvaceae</taxon>
        <taxon>Malvoideae</taxon>
        <taxon>Hibiscus</taxon>
    </lineage>
</organism>
<keyword evidence="9" id="KW-1185">Reference proteome</keyword>
<dbReference type="Proteomes" id="UP001396334">
    <property type="component" value="Unassembled WGS sequence"/>
</dbReference>
<dbReference type="EMBL" id="JBBPBN010000015">
    <property type="protein sequence ID" value="KAK9024405.1"/>
    <property type="molecule type" value="Genomic_DNA"/>
</dbReference>
<keyword evidence="5" id="KW-0325">Glycoprotein</keyword>
<keyword evidence="6" id="KW-0732">Signal</keyword>